<dbReference type="Proteomes" id="UP000308600">
    <property type="component" value="Unassembled WGS sequence"/>
</dbReference>
<protein>
    <submittedName>
        <fullName evidence="1">SET domain-containing protein</fullName>
    </submittedName>
</protein>
<name>A0ACD3AF96_9AGAR</name>
<keyword evidence="2" id="KW-1185">Reference proteome</keyword>
<reference evidence="1 2" key="1">
    <citation type="journal article" date="2019" name="Nat. Ecol. Evol.">
        <title>Megaphylogeny resolves global patterns of mushroom evolution.</title>
        <authorList>
            <person name="Varga T."/>
            <person name="Krizsan K."/>
            <person name="Foldi C."/>
            <person name="Dima B."/>
            <person name="Sanchez-Garcia M."/>
            <person name="Sanchez-Ramirez S."/>
            <person name="Szollosi G.J."/>
            <person name="Szarkandi J.G."/>
            <person name="Papp V."/>
            <person name="Albert L."/>
            <person name="Andreopoulos W."/>
            <person name="Angelini C."/>
            <person name="Antonin V."/>
            <person name="Barry K.W."/>
            <person name="Bougher N.L."/>
            <person name="Buchanan P."/>
            <person name="Buyck B."/>
            <person name="Bense V."/>
            <person name="Catcheside P."/>
            <person name="Chovatia M."/>
            <person name="Cooper J."/>
            <person name="Damon W."/>
            <person name="Desjardin D."/>
            <person name="Finy P."/>
            <person name="Geml J."/>
            <person name="Haridas S."/>
            <person name="Hughes K."/>
            <person name="Justo A."/>
            <person name="Karasinski D."/>
            <person name="Kautmanova I."/>
            <person name="Kiss B."/>
            <person name="Kocsube S."/>
            <person name="Kotiranta H."/>
            <person name="LaButti K.M."/>
            <person name="Lechner B.E."/>
            <person name="Liimatainen K."/>
            <person name="Lipzen A."/>
            <person name="Lukacs Z."/>
            <person name="Mihaltcheva S."/>
            <person name="Morgado L.N."/>
            <person name="Niskanen T."/>
            <person name="Noordeloos M.E."/>
            <person name="Ohm R.A."/>
            <person name="Ortiz-Santana B."/>
            <person name="Ovrebo C."/>
            <person name="Racz N."/>
            <person name="Riley R."/>
            <person name="Savchenko A."/>
            <person name="Shiryaev A."/>
            <person name="Soop K."/>
            <person name="Spirin V."/>
            <person name="Szebenyi C."/>
            <person name="Tomsovsky M."/>
            <person name="Tulloss R.E."/>
            <person name="Uehling J."/>
            <person name="Grigoriev I.V."/>
            <person name="Vagvolgyi C."/>
            <person name="Papp T."/>
            <person name="Martin F.M."/>
            <person name="Miettinen O."/>
            <person name="Hibbett D.S."/>
            <person name="Nagy L.G."/>
        </authorList>
    </citation>
    <scope>NUCLEOTIDE SEQUENCE [LARGE SCALE GENOMIC DNA]</scope>
    <source>
        <strain evidence="1 2">NL-1719</strain>
    </source>
</reference>
<evidence type="ECO:0000313" key="1">
    <source>
        <dbReference type="EMBL" id="TFK64049.1"/>
    </source>
</evidence>
<sequence>MSTESEPTSCKAFRQWLESNGGEFHPETLFLSDSSGFRIVAKTKLPSDTKIVSCPFALVITKAVAQKALTSILGSQISSLTESWSARQWVSTYISFHWIMGEASAPADLAHFRYMDILPASDKLRTPLHFTRQELDLFRGTNLYGATLDREREWKAEWRECEELVRTVNPAWGEAYTWEYYLTAATYLSSRAFPSSILSETPTLEYSPNSEPVLLPGIDSLNHARGQPVSWVVTHGHPTQTSPNPTTQDPQISLILHTPTQQGNELFNNYGAKPNSEFILGYGFSLPKNPEDTIVLKVGGIEGRKWEIGRSARGVDGLWDEILGAMAENIDEATYEDKLDASSMLMEMLQSLVDRLPAVDKDEGNLPNIRPEVVSMLFDYVEGQRDILESLVTFAKEKEQGAFDEAREQGIELVIEDDE</sequence>
<gene>
    <name evidence="1" type="ORF">BDN72DRAFT_825997</name>
</gene>
<proteinExistence type="predicted"/>
<organism evidence="1 2">
    <name type="scientific">Pluteus cervinus</name>
    <dbReference type="NCBI Taxonomy" id="181527"/>
    <lineage>
        <taxon>Eukaryota</taxon>
        <taxon>Fungi</taxon>
        <taxon>Dikarya</taxon>
        <taxon>Basidiomycota</taxon>
        <taxon>Agaricomycotina</taxon>
        <taxon>Agaricomycetes</taxon>
        <taxon>Agaricomycetidae</taxon>
        <taxon>Agaricales</taxon>
        <taxon>Pluteineae</taxon>
        <taxon>Pluteaceae</taxon>
        <taxon>Pluteus</taxon>
    </lineage>
</organism>
<dbReference type="EMBL" id="ML208491">
    <property type="protein sequence ID" value="TFK64049.1"/>
    <property type="molecule type" value="Genomic_DNA"/>
</dbReference>
<evidence type="ECO:0000313" key="2">
    <source>
        <dbReference type="Proteomes" id="UP000308600"/>
    </source>
</evidence>
<accession>A0ACD3AF96</accession>